<gene>
    <name evidence="2" type="ORF">Vafri_13798</name>
</gene>
<keyword evidence="3" id="KW-1185">Reference proteome</keyword>
<evidence type="ECO:0000313" key="3">
    <source>
        <dbReference type="Proteomes" id="UP000747399"/>
    </source>
</evidence>
<dbReference type="PANTHER" id="PTHR46201">
    <property type="entry name" value="PHD FINGER PROTEIN MALE MEIOCYTE DEATH 1-RELATED"/>
    <property type="match status" value="1"/>
</dbReference>
<accession>A0A8J4F2V7</accession>
<dbReference type="EMBL" id="BNCO01000032">
    <property type="protein sequence ID" value="GIL58806.1"/>
    <property type="molecule type" value="Genomic_DNA"/>
</dbReference>
<dbReference type="Proteomes" id="UP000747399">
    <property type="component" value="Unassembled WGS sequence"/>
</dbReference>
<protein>
    <submittedName>
        <fullName evidence="2">Uncharacterized protein</fullName>
    </submittedName>
</protein>
<evidence type="ECO:0000313" key="2">
    <source>
        <dbReference type="EMBL" id="GIL58806.1"/>
    </source>
</evidence>
<dbReference type="AlphaFoldDB" id="A0A8J4F2V7"/>
<feature type="compositionally biased region" description="Low complexity" evidence="1">
    <location>
        <begin position="257"/>
        <end position="271"/>
    </location>
</feature>
<reference evidence="2" key="1">
    <citation type="journal article" date="2021" name="Proc. Natl. Acad. Sci. U.S.A.">
        <title>Three genomes in the algal genus Volvox reveal the fate of a haploid sex-determining region after a transition to homothallism.</title>
        <authorList>
            <person name="Yamamoto K."/>
            <person name="Hamaji T."/>
            <person name="Kawai-Toyooka H."/>
            <person name="Matsuzaki R."/>
            <person name="Takahashi F."/>
            <person name="Nishimura Y."/>
            <person name="Kawachi M."/>
            <person name="Noguchi H."/>
            <person name="Minakuchi Y."/>
            <person name="Umen J.G."/>
            <person name="Toyoda A."/>
            <person name="Nozaki H."/>
        </authorList>
    </citation>
    <scope>NUCLEOTIDE SEQUENCE</scope>
    <source>
        <strain evidence="2">NIES-3780</strain>
    </source>
</reference>
<feature type="compositionally biased region" description="Basic and acidic residues" evidence="1">
    <location>
        <begin position="242"/>
        <end position="251"/>
    </location>
</feature>
<name>A0A8J4F2V7_9CHLO</name>
<dbReference type="PANTHER" id="PTHR46201:SF9">
    <property type="entry name" value="PHD FINGER PROTEIN MALE MEIOCYTE DEATH 1"/>
    <property type="match status" value="1"/>
</dbReference>
<evidence type="ECO:0000256" key="1">
    <source>
        <dbReference type="SAM" id="MobiDB-lite"/>
    </source>
</evidence>
<sequence length="271" mass="28938">MANLSFPWLPGTTPVYLSPFKHNINEFLKDYGNLVPLKLQLTTAWIVPLKHKDGVVKLHIYEEHLDESSGTPPICDQCRNMGWQHHPVSNCRYHFILPSPAVLSDPDQLPSLVEAAATGRVDPAKAAVSSLSVEIYDSDPRDSAYNAPASIFDSTTHCLHGIIHGNGFGHLLRVNGRDGAAATAAAMAAAAQTEGEDSAAGAAAAAAAASVASSLSGPELMSLWDVLCSTLRAREVRKRTGRRAEGRESFEGRWQVQQSRQGGAAAGQYGA</sequence>
<organism evidence="2 3">
    <name type="scientific">Volvox africanus</name>
    <dbReference type="NCBI Taxonomy" id="51714"/>
    <lineage>
        <taxon>Eukaryota</taxon>
        <taxon>Viridiplantae</taxon>
        <taxon>Chlorophyta</taxon>
        <taxon>core chlorophytes</taxon>
        <taxon>Chlorophyceae</taxon>
        <taxon>CS clade</taxon>
        <taxon>Chlamydomonadales</taxon>
        <taxon>Volvocaceae</taxon>
        <taxon>Volvox</taxon>
    </lineage>
</organism>
<comment type="caution">
    <text evidence="2">The sequence shown here is derived from an EMBL/GenBank/DDBJ whole genome shotgun (WGS) entry which is preliminary data.</text>
</comment>
<proteinExistence type="predicted"/>
<feature type="region of interest" description="Disordered" evidence="1">
    <location>
        <begin position="237"/>
        <end position="271"/>
    </location>
</feature>